<dbReference type="Pfam" id="PF14035">
    <property type="entry name" value="YlzJ"/>
    <property type="match status" value="1"/>
</dbReference>
<reference evidence="1" key="2">
    <citation type="submission" date="2024-06" db="EMBL/GenBank/DDBJ databases">
        <authorList>
            <person name="Petrova K.O."/>
            <person name="Toshchakov S.V."/>
            <person name="Boltjanskaja Y.V."/>
            <person name="Kevbrin V."/>
        </authorList>
    </citation>
    <scope>NUCLEOTIDE SEQUENCE</scope>
    <source>
        <strain evidence="1">Z-910T</strain>
    </source>
</reference>
<dbReference type="AlphaFoldDB" id="A0AAU7VQ41"/>
<dbReference type="InterPro" id="IPR025619">
    <property type="entry name" value="YlzJ"/>
</dbReference>
<sequence length="72" mass="8370">MSSLLYTPIPEQALEDQSVEQNQFHEIHLENNTILQTEKVEEGYKIVRIISTDCQDYLNPMFQPGSVINFKN</sequence>
<dbReference type="EMBL" id="CP158367">
    <property type="protein sequence ID" value="XBX76280.1"/>
    <property type="molecule type" value="Genomic_DNA"/>
</dbReference>
<organism evidence="1">
    <name type="scientific">Proteinivorax tanatarense</name>
    <dbReference type="NCBI Taxonomy" id="1260629"/>
    <lineage>
        <taxon>Bacteria</taxon>
        <taxon>Bacillati</taxon>
        <taxon>Bacillota</taxon>
        <taxon>Clostridia</taxon>
        <taxon>Eubacteriales</taxon>
        <taxon>Proteinivoracaceae</taxon>
        <taxon>Proteinivorax</taxon>
    </lineage>
</organism>
<evidence type="ECO:0000313" key="1">
    <source>
        <dbReference type="EMBL" id="XBX76280.1"/>
    </source>
</evidence>
<dbReference type="RefSeq" id="WP_350345014.1">
    <property type="nucleotide sequence ID" value="NZ_CP158367.1"/>
</dbReference>
<reference evidence="1" key="1">
    <citation type="journal article" date="2013" name="Extremophiles">
        <title>Proteinivorax tanatarense gen. nov., sp. nov., an anaerobic, haloalkaliphilic, proteolytic bacterium isolated from a decaying algal bloom, and proposal of Proteinivoraceae fam. nov.</title>
        <authorList>
            <person name="Kevbrin V."/>
            <person name="Boltyanskaya Y."/>
            <person name="Zhilina T."/>
            <person name="Kolganova T."/>
            <person name="Lavrentjeva E."/>
            <person name="Kuznetsov B."/>
        </authorList>
    </citation>
    <scope>NUCLEOTIDE SEQUENCE</scope>
    <source>
        <strain evidence="1">Z-910T</strain>
    </source>
</reference>
<accession>A0AAU7VQ41</accession>
<name>A0AAU7VQ41_9FIRM</name>
<proteinExistence type="predicted"/>
<protein>
    <submittedName>
        <fullName evidence="1">YlzJ-like family protein</fullName>
    </submittedName>
</protein>
<gene>
    <name evidence="1" type="ORF">PRVXT_001465</name>
</gene>